<dbReference type="EMBL" id="CAADFM010000029">
    <property type="protein sequence ID" value="VFK09936.1"/>
    <property type="molecule type" value="Genomic_DNA"/>
</dbReference>
<proteinExistence type="predicted"/>
<organism evidence="1">
    <name type="scientific">Candidatus Kentrum sp. LPFa</name>
    <dbReference type="NCBI Taxonomy" id="2126335"/>
    <lineage>
        <taxon>Bacteria</taxon>
        <taxon>Pseudomonadati</taxon>
        <taxon>Pseudomonadota</taxon>
        <taxon>Gammaproteobacteria</taxon>
        <taxon>Candidatus Kentrum</taxon>
    </lineage>
</organism>
<reference evidence="1" key="1">
    <citation type="submission" date="2019-02" db="EMBL/GenBank/DDBJ databases">
        <authorList>
            <person name="Gruber-Vodicka R. H."/>
            <person name="Seah K. B. B."/>
        </authorList>
    </citation>
    <scope>NUCLEOTIDE SEQUENCE</scope>
    <source>
        <strain evidence="1">BECK_S312</strain>
        <strain evidence="2">BECK_S426</strain>
    </source>
</reference>
<sequence length="112" mass="12554">MGWHSMNAHRRFKQLSIILFLSRAVSRMHHFFAKSKAPLRGEDIRDEFSYPACGISVDGHDGFQFLEHGDSPLFPKGRRFGGVLPPFEGDDFTQHAPAALLAQGFDALINGR</sequence>
<evidence type="ECO:0000313" key="1">
    <source>
        <dbReference type="EMBL" id="VFK09936.1"/>
    </source>
</evidence>
<evidence type="ECO:0000313" key="2">
    <source>
        <dbReference type="EMBL" id="VFK26188.1"/>
    </source>
</evidence>
<accession>A0A450VZ26</accession>
<dbReference type="EMBL" id="CAADFP010000031">
    <property type="protein sequence ID" value="VFK26188.1"/>
    <property type="molecule type" value="Genomic_DNA"/>
</dbReference>
<protein>
    <submittedName>
        <fullName evidence="1">Uncharacterized protein</fullName>
    </submittedName>
</protein>
<name>A0A450VZ26_9GAMM</name>
<gene>
    <name evidence="1" type="ORF">BECKLPF1236A_GA0070988_1002921</name>
    <name evidence="2" type="ORF">BECKLPF1236C_GA0070990_1003121</name>
</gene>
<dbReference type="AlphaFoldDB" id="A0A450VZ26"/>